<dbReference type="Proteomes" id="UP000634136">
    <property type="component" value="Unassembled WGS sequence"/>
</dbReference>
<proteinExistence type="predicted"/>
<gene>
    <name evidence="1" type="ORF">G2W53_019554</name>
</gene>
<keyword evidence="2" id="KW-1185">Reference proteome</keyword>
<evidence type="ECO:0000313" key="1">
    <source>
        <dbReference type="EMBL" id="KAF7828390.1"/>
    </source>
</evidence>
<name>A0A834TTP8_9FABA</name>
<protein>
    <submittedName>
        <fullName evidence="1">Uncharacterized protein</fullName>
    </submittedName>
</protein>
<reference evidence="1" key="1">
    <citation type="submission" date="2020-09" db="EMBL/GenBank/DDBJ databases">
        <title>Genome-Enabled Discovery of Anthraquinone Biosynthesis in Senna tora.</title>
        <authorList>
            <person name="Kang S.-H."/>
            <person name="Pandey R.P."/>
            <person name="Lee C.-M."/>
            <person name="Sim J.-S."/>
            <person name="Jeong J.-T."/>
            <person name="Choi B.-S."/>
            <person name="Jung M."/>
            <person name="Ginzburg D."/>
            <person name="Zhao K."/>
            <person name="Won S.Y."/>
            <person name="Oh T.-J."/>
            <person name="Yu Y."/>
            <person name="Kim N.-H."/>
            <person name="Lee O.R."/>
            <person name="Lee T.-H."/>
            <person name="Bashyal P."/>
            <person name="Kim T.-S."/>
            <person name="Lee W.-H."/>
            <person name="Kawkins C."/>
            <person name="Kim C.-K."/>
            <person name="Kim J.S."/>
            <person name="Ahn B.O."/>
            <person name="Rhee S.Y."/>
            <person name="Sohng J.K."/>
        </authorList>
    </citation>
    <scope>NUCLEOTIDE SEQUENCE</scope>
    <source>
        <tissue evidence="1">Leaf</tissue>
    </source>
</reference>
<evidence type="ECO:0000313" key="2">
    <source>
        <dbReference type="Proteomes" id="UP000634136"/>
    </source>
</evidence>
<dbReference type="AlphaFoldDB" id="A0A834TTP8"/>
<organism evidence="1 2">
    <name type="scientific">Senna tora</name>
    <dbReference type="NCBI Taxonomy" id="362788"/>
    <lineage>
        <taxon>Eukaryota</taxon>
        <taxon>Viridiplantae</taxon>
        <taxon>Streptophyta</taxon>
        <taxon>Embryophyta</taxon>
        <taxon>Tracheophyta</taxon>
        <taxon>Spermatophyta</taxon>
        <taxon>Magnoliopsida</taxon>
        <taxon>eudicotyledons</taxon>
        <taxon>Gunneridae</taxon>
        <taxon>Pentapetalae</taxon>
        <taxon>rosids</taxon>
        <taxon>fabids</taxon>
        <taxon>Fabales</taxon>
        <taxon>Fabaceae</taxon>
        <taxon>Caesalpinioideae</taxon>
        <taxon>Cassia clade</taxon>
        <taxon>Senna</taxon>
    </lineage>
</organism>
<comment type="caution">
    <text evidence="1">The sequence shown here is derived from an EMBL/GenBank/DDBJ whole genome shotgun (WGS) entry which is preliminary data.</text>
</comment>
<accession>A0A834TTP8</accession>
<dbReference type="EMBL" id="JAAIUW010000006">
    <property type="protein sequence ID" value="KAF7828390.1"/>
    <property type="molecule type" value="Genomic_DNA"/>
</dbReference>
<sequence length="203" mass="22610">MHPWKLPLWARCGRSDRCTLGSCLFGLGVVVPTDAPLESPLWARCGRSDRCTFGSCLFGLGVIVRTDAPLEVASLGIIVLPCDRRIFHFSEKGLPIDEGILRLSLLGNFSSLIGERIFRPSSRRRDISSIPLEGSFIPRDQSVLHLLIYAFQWCPFEGVVPSRGRSVCQLFSFVGTQYPFIGIICRRGINRSEKVHRSASFAV</sequence>